<feature type="region of interest" description="Disordered" evidence="5">
    <location>
        <begin position="460"/>
        <end position="495"/>
    </location>
</feature>
<feature type="domain" description="GRF-type" evidence="7">
    <location>
        <begin position="401"/>
        <end position="453"/>
    </location>
</feature>
<dbReference type="Proteomes" id="UP000267821">
    <property type="component" value="Unassembled WGS sequence"/>
</dbReference>
<evidence type="ECO:0000256" key="5">
    <source>
        <dbReference type="SAM" id="MobiDB-lite"/>
    </source>
</evidence>
<reference evidence="8 9" key="1">
    <citation type="journal article" date="2018" name="Nat. Ecol. Evol.">
        <title>Pezizomycetes genomes reveal the molecular basis of ectomycorrhizal truffle lifestyle.</title>
        <authorList>
            <person name="Murat C."/>
            <person name="Payen T."/>
            <person name="Noel B."/>
            <person name="Kuo A."/>
            <person name="Morin E."/>
            <person name="Chen J."/>
            <person name="Kohler A."/>
            <person name="Krizsan K."/>
            <person name="Balestrini R."/>
            <person name="Da Silva C."/>
            <person name="Montanini B."/>
            <person name="Hainaut M."/>
            <person name="Levati E."/>
            <person name="Barry K.W."/>
            <person name="Belfiori B."/>
            <person name="Cichocki N."/>
            <person name="Clum A."/>
            <person name="Dockter R.B."/>
            <person name="Fauchery L."/>
            <person name="Guy J."/>
            <person name="Iotti M."/>
            <person name="Le Tacon F."/>
            <person name="Lindquist E.A."/>
            <person name="Lipzen A."/>
            <person name="Malagnac F."/>
            <person name="Mello A."/>
            <person name="Molinier V."/>
            <person name="Miyauchi S."/>
            <person name="Poulain J."/>
            <person name="Riccioni C."/>
            <person name="Rubini A."/>
            <person name="Sitrit Y."/>
            <person name="Splivallo R."/>
            <person name="Traeger S."/>
            <person name="Wang M."/>
            <person name="Zifcakova L."/>
            <person name="Wipf D."/>
            <person name="Zambonelli A."/>
            <person name="Paolocci F."/>
            <person name="Nowrousian M."/>
            <person name="Ottonello S."/>
            <person name="Baldrian P."/>
            <person name="Spatafora J.W."/>
            <person name="Henrissat B."/>
            <person name="Nagy L.G."/>
            <person name="Aury J.M."/>
            <person name="Wincker P."/>
            <person name="Grigoriev I.V."/>
            <person name="Bonfante P."/>
            <person name="Martin F.M."/>
        </authorList>
    </citation>
    <scope>NUCLEOTIDE SEQUENCE [LARGE SCALE GENOMIC DNA]</scope>
    <source>
        <strain evidence="8 9">ATCC MYA-4762</strain>
    </source>
</reference>
<dbReference type="GO" id="GO:0006307">
    <property type="term" value="P:DNA alkylation repair"/>
    <property type="evidence" value="ECO:0007669"/>
    <property type="project" value="InterPro"/>
</dbReference>
<dbReference type="PANTHER" id="PTHR31212">
    <property type="entry name" value="ALPHA-KETOGLUTARATE-DEPENDENT DIOXYGENASE ALKB HOMOLOG 3"/>
    <property type="match status" value="1"/>
</dbReference>
<feature type="domain" description="Fe2OG dioxygenase" evidence="6">
    <location>
        <begin position="282"/>
        <end position="390"/>
    </location>
</feature>
<evidence type="ECO:0000256" key="4">
    <source>
        <dbReference type="PROSITE-ProRule" id="PRU01343"/>
    </source>
</evidence>
<evidence type="ECO:0000256" key="2">
    <source>
        <dbReference type="ARBA" id="ARBA00022771"/>
    </source>
</evidence>
<evidence type="ECO:0000313" key="9">
    <source>
        <dbReference type="Proteomes" id="UP000267821"/>
    </source>
</evidence>
<dbReference type="SUPFAM" id="SSF51197">
    <property type="entry name" value="Clavaminate synthase-like"/>
    <property type="match status" value="1"/>
</dbReference>
<dbReference type="InterPro" id="IPR005123">
    <property type="entry name" value="Oxoglu/Fe-dep_dioxygenase_dom"/>
</dbReference>
<feature type="compositionally biased region" description="Basic and acidic residues" evidence="5">
    <location>
        <begin position="460"/>
        <end position="474"/>
    </location>
</feature>
<proteinExistence type="predicted"/>
<dbReference type="Gene3D" id="2.60.120.590">
    <property type="entry name" value="Alpha-ketoglutarate-dependent dioxygenase AlkB-like"/>
    <property type="match status" value="1"/>
</dbReference>
<dbReference type="EMBL" id="ML121530">
    <property type="protein sequence ID" value="RPB27927.1"/>
    <property type="molecule type" value="Genomic_DNA"/>
</dbReference>
<dbReference type="AlphaFoldDB" id="A0A3N4LYG2"/>
<keyword evidence="1" id="KW-0479">Metal-binding</keyword>
<feature type="region of interest" description="Disordered" evidence="5">
    <location>
        <begin position="1"/>
        <end position="30"/>
    </location>
</feature>
<evidence type="ECO:0000259" key="7">
    <source>
        <dbReference type="PROSITE" id="PS51999"/>
    </source>
</evidence>
<name>A0A3N4LYG2_9PEZI</name>
<keyword evidence="2 4" id="KW-0863">Zinc-finger</keyword>
<evidence type="ECO:0000313" key="8">
    <source>
        <dbReference type="EMBL" id="RPB27927.1"/>
    </source>
</evidence>
<dbReference type="InterPro" id="IPR010666">
    <property type="entry name" value="Znf_GRF"/>
</dbReference>
<evidence type="ECO:0000256" key="3">
    <source>
        <dbReference type="ARBA" id="ARBA00022833"/>
    </source>
</evidence>
<feature type="region of interest" description="Disordered" evidence="5">
    <location>
        <begin position="103"/>
        <end position="129"/>
    </location>
</feature>
<dbReference type="OrthoDB" id="545910at2759"/>
<dbReference type="PROSITE" id="PS51999">
    <property type="entry name" value="ZF_GRF"/>
    <property type="match status" value="1"/>
</dbReference>
<dbReference type="InterPro" id="IPR032854">
    <property type="entry name" value="ALKBH3"/>
</dbReference>
<evidence type="ECO:0000256" key="1">
    <source>
        <dbReference type="ARBA" id="ARBA00022723"/>
    </source>
</evidence>
<evidence type="ECO:0000259" key="6">
    <source>
        <dbReference type="PROSITE" id="PS51471"/>
    </source>
</evidence>
<organism evidence="8 9">
    <name type="scientific">Terfezia boudieri ATCC MYA-4762</name>
    <dbReference type="NCBI Taxonomy" id="1051890"/>
    <lineage>
        <taxon>Eukaryota</taxon>
        <taxon>Fungi</taxon>
        <taxon>Dikarya</taxon>
        <taxon>Ascomycota</taxon>
        <taxon>Pezizomycotina</taxon>
        <taxon>Pezizomycetes</taxon>
        <taxon>Pezizales</taxon>
        <taxon>Pezizaceae</taxon>
        <taxon>Terfezia</taxon>
    </lineage>
</organism>
<protein>
    <submittedName>
        <fullName evidence="8">Uncharacterized protein</fullName>
    </submittedName>
</protein>
<dbReference type="InParanoid" id="A0A3N4LYG2"/>
<dbReference type="InterPro" id="IPR027450">
    <property type="entry name" value="AlkB-like"/>
</dbReference>
<dbReference type="PANTHER" id="PTHR31212:SF4">
    <property type="entry name" value="ALPHA-KETOGLUTARATE-DEPENDENT DIOXYGENASE ALKB HOMOLOG 3"/>
    <property type="match status" value="1"/>
</dbReference>
<sequence length="495" mass="54404">MSSPPAKKPKLSLPPPPATDGGESDDDLDTDTKLGILSSLFSLVEHEVLLEVLITAEGSLETAQKILGGGGAMEAAPQNSKRGIASSSGAQASLSSYLPAATSSSSTINTSNTSNTNNTNNNNGISSLMPRPQKGKPLLLFKPEHVAALTPCTLITGFLQGEVANELLLELVREAQGFVKKGSREVRFVLWGKEVWSRHTSALYVRGEGVEGEGGGYVEEGEDVWYTYSGMKEQKKRVFTERMERVTELVEEKVREVISERISPPIPLEMGRKKYESPHPWKTNAAIVNCYDGGAESVGWHADQVTYLGPMTTIASVSLGVGREFGLKRQSAAEGEEDGVVKVWLPHNSLLIMEAGTQEEWKHCIYPAPSVSTHPLSGSKRINITYRYYRPSLAPKYLPRCKCEPEPLPGVLRAVMDKRSGNYGRYFWSCQGAYQGRGESGEGCGWFEWAEWDAEGEVKGWRERRKEEREKETGWGRMGVAKRVESDGGEGSLQR</sequence>
<dbReference type="GO" id="GO:0008270">
    <property type="term" value="F:zinc ion binding"/>
    <property type="evidence" value="ECO:0007669"/>
    <property type="project" value="UniProtKB-KW"/>
</dbReference>
<dbReference type="STRING" id="1051890.A0A3N4LYG2"/>
<dbReference type="PROSITE" id="PS51471">
    <property type="entry name" value="FE2OG_OXY"/>
    <property type="match status" value="1"/>
</dbReference>
<keyword evidence="3" id="KW-0862">Zinc</keyword>
<feature type="compositionally biased region" description="Low complexity" evidence="5">
    <location>
        <begin position="103"/>
        <end position="127"/>
    </location>
</feature>
<dbReference type="Pfam" id="PF13532">
    <property type="entry name" value="2OG-FeII_Oxy_2"/>
    <property type="match status" value="1"/>
</dbReference>
<accession>A0A3N4LYG2</accession>
<keyword evidence="9" id="KW-1185">Reference proteome</keyword>
<dbReference type="InterPro" id="IPR037151">
    <property type="entry name" value="AlkB-like_sf"/>
</dbReference>
<gene>
    <name evidence="8" type="ORF">L211DRAFT_891319</name>
</gene>
<dbReference type="GO" id="GO:0051213">
    <property type="term" value="F:dioxygenase activity"/>
    <property type="evidence" value="ECO:0007669"/>
    <property type="project" value="InterPro"/>
</dbReference>